<reference evidence="1 2" key="1">
    <citation type="submission" date="2016-07" db="EMBL/GenBank/DDBJ databases">
        <title>Multiple horizontal gene transfer events from other fungi enriched the ability of initially mycotrophic Trichoderma (Ascomycota) to feed on dead plant biomass.</title>
        <authorList>
            <consortium name="DOE Joint Genome Institute"/>
            <person name="Aerts A."/>
            <person name="Atanasova L."/>
            <person name="Chenthamara K."/>
            <person name="Zhang J."/>
            <person name="Grujic M."/>
            <person name="Henrissat B."/>
            <person name="Kuo A."/>
            <person name="Salamov A."/>
            <person name="Lipzen A."/>
            <person name="Labutti K."/>
            <person name="Barry K."/>
            <person name="Miao Y."/>
            <person name="Rahimi M.J."/>
            <person name="Shen Q."/>
            <person name="Grigoriev I.V."/>
            <person name="Kubicek C.P."/>
            <person name="Druzhinina I.S."/>
        </authorList>
    </citation>
    <scope>NUCLEOTIDE SEQUENCE [LARGE SCALE GENOMIC DNA]</scope>
    <source>
        <strain evidence="1 2">ATCC 18648</strain>
    </source>
</reference>
<gene>
    <name evidence="1" type="ORF">M440DRAFT_1035384</name>
</gene>
<evidence type="ECO:0000313" key="1">
    <source>
        <dbReference type="EMBL" id="PTB74804.1"/>
    </source>
</evidence>
<keyword evidence="2" id="KW-1185">Reference proteome</keyword>
<name>A0A2T4BZY7_TRILO</name>
<accession>A0A2T4BZY7</accession>
<dbReference type="AlphaFoldDB" id="A0A2T4BZY7"/>
<sequence>MLGIEMRSGILSRGMKRTRGWAGSGGIAGREWRRMLRWGCLWEIRSLDDSSIGKIVGRGKSLGRFDERRYLTRGLKLETHIMMV</sequence>
<dbReference type="EMBL" id="KZ679135">
    <property type="protein sequence ID" value="PTB74804.1"/>
    <property type="molecule type" value="Genomic_DNA"/>
</dbReference>
<protein>
    <submittedName>
        <fullName evidence="1">Uncharacterized protein</fullName>
    </submittedName>
</protein>
<proteinExistence type="predicted"/>
<dbReference type="Proteomes" id="UP000240760">
    <property type="component" value="Unassembled WGS sequence"/>
</dbReference>
<organism evidence="1 2">
    <name type="scientific">Trichoderma longibrachiatum ATCC 18648</name>
    <dbReference type="NCBI Taxonomy" id="983965"/>
    <lineage>
        <taxon>Eukaryota</taxon>
        <taxon>Fungi</taxon>
        <taxon>Dikarya</taxon>
        <taxon>Ascomycota</taxon>
        <taxon>Pezizomycotina</taxon>
        <taxon>Sordariomycetes</taxon>
        <taxon>Hypocreomycetidae</taxon>
        <taxon>Hypocreales</taxon>
        <taxon>Hypocreaceae</taxon>
        <taxon>Trichoderma</taxon>
    </lineage>
</organism>
<evidence type="ECO:0000313" key="2">
    <source>
        <dbReference type="Proteomes" id="UP000240760"/>
    </source>
</evidence>